<accession>A0ABQ0CMT5</accession>
<dbReference type="Proteomes" id="UP001562357">
    <property type="component" value="Unassembled WGS sequence"/>
</dbReference>
<protein>
    <submittedName>
        <fullName evidence="2">Uncharacterized protein</fullName>
    </submittedName>
</protein>
<keyword evidence="3" id="KW-1185">Reference proteome</keyword>
<evidence type="ECO:0000313" key="2">
    <source>
        <dbReference type="EMBL" id="GAB0134753.1"/>
    </source>
</evidence>
<feature type="region of interest" description="Disordered" evidence="1">
    <location>
        <begin position="166"/>
        <end position="203"/>
    </location>
</feature>
<feature type="compositionally biased region" description="Basic and acidic residues" evidence="1">
    <location>
        <begin position="359"/>
        <end position="372"/>
    </location>
</feature>
<evidence type="ECO:0000313" key="3">
    <source>
        <dbReference type="Proteomes" id="UP001562357"/>
    </source>
</evidence>
<gene>
    <name evidence="2" type="primary">g3110</name>
    <name evidence="2" type="ORF">EsDP_00003110</name>
</gene>
<comment type="caution">
    <text evidence="2">The sequence shown here is derived from an EMBL/GenBank/DDBJ whole genome shotgun (WGS) entry which is preliminary data.</text>
</comment>
<feature type="region of interest" description="Disordered" evidence="1">
    <location>
        <begin position="1"/>
        <end position="34"/>
    </location>
</feature>
<feature type="compositionally biased region" description="Polar residues" evidence="1">
    <location>
        <begin position="320"/>
        <end position="331"/>
    </location>
</feature>
<feature type="compositionally biased region" description="Basic and acidic residues" evidence="1">
    <location>
        <begin position="434"/>
        <end position="453"/>
    </location>
</feature>
<name>A0ABQ0CMT5_9HYPO</name>
<feature type="compositionally biased region" description="Basic and acidic residues" evidence="1">
    <location>
        <begin position="296"/>
        <end position="319"/>
    </location>
</feature>
<feature type="compositionally biased region" description="Basic and acidic residues" evidence="1">
    <location>
        <begin position="254"/>
        <end position="272"/>
    </location>
</feature>
<proteinExistence type="predicted"/>
<feature type="compositionally biased region" description="Polar residues" evidence="1">
    <location>
        <begin position="536"/>
        <end position="560"/>
    </location>
</feature>
<feature type="compositionally biased region" description="Polar residues" evidence="1">
    <location>
        <begin position="484"/>
        <end position="494"/>
    </location>
</feature>
<feature type="compositionally biased region" description="Low complexity" evidence="1">
    <location>
        <begin position="510"/>
        <end position="532"/>
    </location>
</feature>
<feature type="region of interest" description="Disordered" evidence="1">
    <location>
        <begin position="215"/>
        <end position="463"/>
    </location>
</feature>
<sequence>MGEVSAKKSLPLKKDAKENVAPKEESTKPGAGMSFLHQQQGDQTLRLAVLRDIRQASTIRHHLCSGCGEIRSQKFHANHPIGIAHKPILNYCSACRDIRFKKDMMDRHHFCFGCGRVRSKVFQEKYKAEPGEPLLPNYCGRCTNEVRSIEGINEASVLGTVIRKPESEVEQEASNATVTSSAASKGGSSSQRPNNQAPQKSLKAKNVAQLRLNNAPPVRNKSAPVSPAESSPFYPGRRIGSAQRRAQRGSTPHPGEEHVAASESPAELHEYHVPYVEEMFSDTELSEPAINLRNTEAPDSRDESMQQDETRSEESDRADPTSNGQKLTSCETPEPDNCHASSFGTSNSSSGGRTVKARPQREAGYDGLDFRSEQSPSSSPRGVPVDEKEFTDSTGAFGKGNGLYQAKFEISNEKMSRRPSPLAEFESSNYPSYFHDDDSRHVARQDNTDEPEKSQFPSSRGAFGRKESCFSIFDYSSAGAGRFQSKSCDGSSGHNGCEDQYSSHAGVKKSVGSNHDGSGDSSFSSSSSSSKENSNRGQPSVENAYSRSLFTDYSRSTNNPYYKPRRHQYPSPSEGAFHRSWEWNKKNQVPETTNAYGNAKFDGWIPEPIVEEPASPPSTPVQRTMLLEFRALEKLDSSLPSEPRDRISAQDEIDVNGLAFPISHPDSPA</sequence>
<dbReference type="EMBL" id="BAAFGZ010000093">
    <property type="protein sequence ID" value="GAB0134753.1"/>
    <property type="molecule type" value="Genomic_DNA"/>
</dbReference>
<evidence type="ECO:0000256" key="1">
    <source>
        <dbReference type="SAM" id="MobiDB-lite"/>
    </source>
</evidence>
<feature type="compositionally biased region" description="Low complexity" evidence="1">
    <location>
        <begin position="341"/>
        <end position="352"/>
    </location>
</feature>
<feature type="compositionally biased region" description="Low complexity" evidence="1">
    <location>
        <begin position="173"/>
        <end position="190"/>
    </location>
</feature>
<feature type="region of interest" description="Disordered" evidence="1">
    <location>
        <begin position="482"/>
        <end position="576"/>
    </location>
</feature>
<organism evidence="2 3">
    <name type="scientific">Epichloe bromicola</name>
    <dbReference type="NCBI Taxonomy" id="79588"/>
    <lineage>
        <taxon>Eukaryota</taxon>
        <taxon>Fungi</taxon>
        <taxon>Dikarya</taxon>
        <taxon>Ascomycota</taxon>
        <taxon>Pezizomycotina</taxon>
        <taxon>Sordariomycetes</taxon>
        <taxon>Hypocreomycetidae</taxon>
        <taxon>Hypocreales</taxon>
        <taxon>Clavicipitaceae</taxon>
        <taxon>Epichloe</taxon>
    </lineage>
</organism>
<feature type="compositionally biased region" description="Basic and acidic residues" evidence="1">
    <location>
        <begin position="12"/>
        <end position="27"/>
    </location>
</feature>
<reference evidence="3" key="1">
    <citation type="submission" date="2024-06" db="EMBL/GenBank/DDBJ databases">
        <title>Draft Genome Sequences of Epichloe bromicola Strains Isolated from Elymus ciliaris.</title>
        <authorList>
            <consortium name="Epichloe bromicola genome sequencing consortium"/>
            <person name="Miura A."/>
            <person name="Imano S."/>
            <person name="Ashida A."/>
            <person name="Sato I."/>
            <person name="Chiba S."/>
            <person name="Tanaka A."/>
            <person name="Camagna M."/>
            <person name="Takemoto D."/>
        </authorList>
    </citation>
    <scope>NUCLEOTIDE SEQUENCE [LARGE SCALE GENOMIC DNA]</scope>
    <source>
        <strain evidence="3">DP</strain>
    </source>
</reference>